<evidence type="ECO:0000256" key="5">
    <source>
        <dbReference type="ARBA" id="ARBA00022840"/>
    </source>
</evidence>
<evidence type="ECO:0000256" key="1">
    <source>
        <dbReference type="ARBA" id="ARBA00001823"/>
    </source>
</evidence>
<dbReference type="InterPro" id="IPR050512">
    <property type="entry name" value="Sulf_AdTrans/APS_kinase"/>
</dbReference>
<evidence type="ECO:0000259" key="8">
    <source>
        <dbReference type="Pfam" id="PF01583"/>
    </source>
</evidence>
<protein>
    <recommendedName>
        <fullName evidence="2 6">Adenylyl-sulfate kinase</fullName>
        <ecNumber evidence="2 6">2.7.1.25</ecNumber>
    </recommendedName>
    <alternativeName>
        <fullName evidence="6">APS kinase</fullName>
    </alternativeName>
    <alternativeName>
        <fullName evidence="6">ATP adenosine-5'-phosphosulfate 3'-phosphotransferase</fullName>
    </alternativeName>
    <alternativeName>
        <fullName evidence="6">Adenosine-5'-phosphosulfate kinase</fullName>
    </alternativeName>
</protein>
<evidence type="ECO:0000256" key="4">
    <source>
        <dbReference type="ARBA" id="ARBA00022741"/>
    </source>
</evidence>
<evidence type="ECO:0000256" key="6">
    <source>
        <dbReference type="HAMAP-Rule" id="MF_00065"/>
    </source>
</evidence>
<evidence type="ECO:0000256" key="3">
    <source>
        <dbReference type="ARBA" id="ARBA00022679"/>
    </source>
</evidence>
<evidence type="ECO:0000313" key="9">
    <source>
        <dbReference type="EMBL" id="ARN19949.1"/>
    </source>
</evidence>
<dbReference type="Pfam" id="PF01583">
    <property type="entry name" value="APS_kinase"/>
    <property type="match status" value="1"/>
</dbReference>
<dbReference type="SUPFAM" id="SSF52540">
    <property type="entry name" value="P-loop containing nucleoside triphosphate hydrolases"/>
    <property type="match status" value="1"/>
</dbReference>
<dbReference type="Gene3D" id="3.40.50.300">
    <property type="entry name" value="P-loop containing nucleotide triphosphate hydrolases"/>
    <property type="match status" value="1"/>
</dbReference>
<dbReference type="GO" id="GO:0070814">
    <property type="term" value="P:hydrogen sulfide biosynthetic process"/>
    <property type="evidence" value="ECO:0007669"/>
    <property type="project" value="UniProtKB-UniRule"/>
</dbReference>
<dbReference type="EMBL" id="CP015118">
    <property type="protein sequence ID" value="ARN19949.1"/>
    <property type="molecule type" value="Genomic_DNA"/>
</dbReference>
<dbReference type="RefSeq" id="WP_085750220.1">
    <property type="nucleotide sequence ID" value="NZ_BSPR01000008.1"/>
</dbReference>
<dbReference type="GO" id="GO:0004781">
    <property type="term" value="F:sulfate adenylyltransferase (ATP) activity"/>
    <property type="evidence" value="ECO:0007669"/>
    <property type="project" value="TreeGrafter"/>
</dbReference>
<keyword evidence="10" id="KW-1185">Reference proteome</keyword>
<dbReference type="NCBIfam" id="TIGR00455">
    <property type="entry name" value="apsK"/>
    <property type="match status" value="1"/>
</dbReference>
<dbReference type="GO" id="GO:0019379">
    <property type="term" value="P:sulfate assimilation, phosphoadenylyl sulfate reduction by phosphoadenylyl-sulfate reductase (thioredoxin)"/>
    <property type="evidence" value="ECO:0007669"/>
    <property type="project" value="TreeGrafter"/>
</dbReference>
<dbReference type="AlphaFoldDB" id="A0A1W6L6J1"/>
<evidence type="ECO:0000256" key="7">
    <source>
        <dbReference type="RuleBase" id="RU004347"/>
    </source>
</evidence>
<dbReference type="KEGG" id="rgu:A4W93_08495"/>
<organism evidence="9 10">
    <name type="scientific">Piscinibacter gummiphilus</name>
    <dbReference type="NCBI Taxonomy" id="946333"/>
    <lineage>
        <taxon>Bacteria</taxon>
        <taxon>Pseudomonadati</taxon>
        <taxon>Pseudomonadota</taxon>
        <taxon>Betaproteobacteria</taxon>
        <taxon>Burkholderiales</taxon>
        <taxon>Sphaerotilaceae</taxon>
        <taxon>Piscinibacter</taxon>
    </lineage>
</organism>
<sequence>MHQPAFDITAPAGFADESLRPVPLLWRPVPVHAPCVLWFTGLSGAGKSTIAGRLQSVLDDLGCHTARLDGDDVREGLCDDLGFSDTDRVENIRRVAHVAALMARSRLIVLVTLISPFQASRDQARALLPAGQFLEVFVDAPLPVVQQRDTKGLYARARRGEAIQLTGVQATYEAPRHPDVHLHSDRGSPDDACRVLIETLVDRGVLSARALPR</sequence>
<accession>A0A1W6L6J1</accession>
<proteinExistence type="inferred from homology"/>
<dbReference type="InterPro" id="IPR002891">
    <property type="entry name" value="APS"/>
</dbReference>
<dbReference type="STRING" id="946333.A4W93_08495"/>
<reference evidence="9 10" key="1">
    <citation type="submission" date="2016-04" db="EMBL/GenBank/DDBJ databases">
        <title>Complete genome sequence of natural rubber-degrading, novel Gram-negative bacterium, Rhizobacter gummiphilus strain NS21.</title>
        <authorList>
            <person name="Tabata M."/>
            <person name="Kasai D."/>
            <person name="Fukuda M."/>
        </authorList>
    </citation>
    <scope>NUCLEOTIDE SEQUENCE [LARGE SCALE GENOMIC DNA]</scope>
    <source>
        <strain evidence="9 10">NS21</strain>
    </source>
</reference>
<feature type="active site" description="Phosphoserine intermediate" evidence="6">
    <location>
        <position position="115"/>
    </location>
</feature>
<dbReference type="HAMAP" id="MF_00065">
    <property type="entry name" value="Adenylyl_sulf_kinase"/>
    <property type="match status" value="1"/>
</dbReference>
<dbReference type="InterPro" id="IPR059117">
    <property type="entry name" value="APS_kinase_dom"/>
</dbReference>
<feature type="binding site" evidence="6">
    <location>
        <begin position="41"/>
        <end position="48"/>
    </location>
    <ligand>
        <name>ATP</name>
        <dbReference type="ChEBI" id="CHEBI:30616"/>
    </ligand>
</feature>
<dbReference type="PANTHER" id="PTHR42700:SF3">
    <property type="entry name" value="BIFUNCTIONAL SAT_APS KINASE-RELATED"/>
    <property type="match status" value="1"/>
</dbReference>
<keyword evidence="3 6" id="KW-0808">Transferase</keyword>
<feature type="domain" description="APS kinase" evidence="8">
    <location>
        <begin position="34"/>
        <end position="182"/>
    </location>
</feature>
<evidence type="ECO:0000256" key="2">
    <source>
        <dbReference type="ARBA" id="ARBA00012121"/>
    </source>
</evidence>
<dbReference type="GO" id="GO:0004020">
    <property type="term" value="F:adenylylsulfate kinase activity"/>
    <property type="evidence" value="ECO:0007669"/>
    <property type="project" value="UniProtKB-UniRule"/>
</dbReference>
<keyword evidence="4 6" id="KW-0547">Nucleotide-binding</keyword>
<keyword evidence="6" id="KW-0597">Phosphoprotein</keyword>
<comment type="function">
    <text evidence="6 7">Catalyzes the synthesis of activated sulfate.</text>
</comment>
<gene>
    <name evidence="6" type="primary">cysC</name>
    <name evidence="9" type="ORF">A4W93_08495</name>
</gene>
<keyword evidence="5 6" id="KW-0067">ATP-binding</keyword>
<dbReference type="UniPathway" id="UPA00140">
    <property type="reaction ID" value="UER00205"/>
</dbReference>
<name>A0A1W6L6J1_9BURK</name>
<dbReference type="GO" id="GO:0005524">
    <property type="term" value="F:ATP binding"/>
    <property type="evidence" value="ECO:0007669"/>
    <property type="project" value="UniProtKB-UniRule"/>
</dbReference>
<dbReference type="GO" id="GO:0010134">
    <property type="term" value="P:sulfate assimilation via adenylyl sulfate reduction"/>
    <property type="evidence" value="ECO:0007669"/>
    <property type="project" value="TreeGrafter"/>
</dbReference>
<dbReference type="GO" id="GO:0005737">
    <property type="term" value="C:cytoplasm"/>
    <property type="evidence" value="ECO:0007669"/>
    <property type="project" value="TreeGrafter"/>
</dbReference>
<dbReference type="PANTHER" id="PTHR42700">
    <property type="entry name" value="SULFATE ADENYLYLTRANSFERASE"/>
    <property type="match status" value="1"/>
</dbReference>
<dbReference type="Proteomes" id="UP000193427">
    <property type="component" value="Chromosome"/>
</dbReference>
<evidence type="ECO:0000313" key="10">
    <source>
        <dbReference type="Proteomes" id="UP000193427"/>
    </source>
</evidence>
<dbReference type="CDD" id="cd02027">
    <property type="entry name" value="APSK"/>
    <property type="match status" value="1"/>
</dbReference>
<comment type="catalytic activity">
    <reaction evidence="1 6 7">
        <text>adenosine 5'-phosphosulfate + ATP = 3'-phosphoadenylyl sulfate + ADP + H(+)</text>
        <dbReference type="Rhea" id="RHEA:24152"/>
        <dbReference type="ChEBI" id="CHEBI:15378"/>
        <dbReference type="ChEBI" id="CHEBI:30616"/>
        <dbReference type="ChEBI" id="CHEBI:58243"/>
        <dbReference type="ChEBI" id="CHEBI:58339"/>
        <dbReference type="ChEBI" id="CHEBI:456216"/>
        <dbReference type="EC" id="2.7.1.25"/>
    </reaction>
</comment>
<keyword evidence="6 7" id="KW-0418">Kinase</keyword>
<dbReference type="EC" id="2.7.1.25" evidence="2 6"/>
<dbReference type="NCBIfam" id="NF003013">
    <property type="entry name" value="PRK03846.1"/>
    <property type="match status" value="1"/>
</dbReference>
<comment type="similarity">
    <text evidence="6 7">Belongs to the APS kinase family.</text>
</comment>
<comment type="pathway">
    <text evidence="6 7">Sulfur metabolism; hydrogen sulfide biosynthesis; sulfite from sulfate: step 2/3.</text>
</comment>
<dbReference type="InterPro" id="IPR027417">
    <property type="entry name" value="P-loop_NTPase"/>
</dbReference>